<organism evidence="10 11">
    <name type="scientific">Streptomyces noursei</name>
    <name type="common">Streptomyces albulus</name>
    <dbReference type="NCBI Taxonomy" id="1971"/>
    <lineage>
        <taxon>Bacteria</taxon>
        <taxon>Bacillati</taxon>
        <taxon>Actinomycetota</taxon>
        <taxon>Actinomycetes</taxon>
        <taxon>Kitasatosporales</taxon>
        <taxon>Streptomycetaceae</taxon>
        <taxon>Streptomyces</taxon>
    </lineage>
</organism>
<dbReference type="InterPro" id="IPR036157">
    <property type="entry name" value="dUTPase-like_sf"/>
</dbReference>
<evidence type="ECO:0000256" key="6">
    <source>
        <dbReference type="ARBA" id="ARBA00023080"/>
    </source>
</evidence>
<dbReference type="EMBL" id="BHXC01000007">
    <property type="protein sequence ID" value="GCB94061.1"/>
    <property type="molecule type" value="Genomic_DNA"/>
</dbReference>
<gene>
    <name evidence="8 10" type="primary">dut</name>
    <name evidence="10" type="ORF">SALB_06856</name>
</gene>
<comment type="pathway">
    <text evidence="8">Pyrimidine metabolism; dUMP biosynthesis; dUMP from dCTP (dUTP route): step 2/2.</text>
</comment>
<dbReference type="Pfam" id="PF00692">
    <property type="entry name" value="dUTPase"/>
    <property type="match status" value="1"/>
</dbReference>
<dbReference type="NCBIfam" id="NF001862">
    <property type="entry name" value="PRK00601.1"/>
    <property type="match status" value="1"/>
</dbReference>
<sequence>MSQLRNPVDVLLRRLDPDVPVPSYAHPGDAGVDLVTTEAAELAPGERTVLATGVSIALPDGYAAFVHPRSGLAARCGLALVNAPGTVDAGYRGEIKVIVVNLDPRESVRFEKYDRIAQLVVQQVEKVRFHEVAELPGSARAEGGFGSTGGHAAVDGSTGGNEYASVGRDREGQ</sequence>
<dbReference type="Proteomes" id="UP000288351">
    <property type="component" value="Unassembled WGS sequence"/>
</dbReference>
<evidence type="ECO:0000256" key="8">
    <source>
        <dbReference type="HAMAP-Rule" id="MF_00116"/>
    </source>
</evidence>
<dbReference type="HAMAP" id="MF_00116">
    <property type="entry name" value="dUTPase_bact"/>
    <property type="match status" value="1"/>
</dbReference>
<dbReference type="InterPro" id="IPR029054">
    <property type="entry name" value="dUTPase-like"/>
</dbReference>
<comment type="similarity">
    <text evidence="2 8">Belongs to the dUTPase family.</text>
</comment>
<dbReference type="SUPFAM" id="SSF51283">
    <property type="entry name" value="dUTPase-like"/>
    <property type="match status" value="1"/>
</dbReference>
<name>A0A059WF08_STRNR</name>
<feature type="binding site" evidence="8">
    <location>
        <position position="82"/>
    </location>
    <ligand>
        <name>substrate</name>
    </ligand>
</feature>
<dbReference type="Gene3D" id="2.70.40.10">
    <property type="match status" value="1"/>
</dbReference>
<dbReference type="PANTHER" id="PTHR11241:SF0">
    <property type="entry name" value="DEOXYURIDINE 5'-TRIPHOSPHATE NUCLEOTIDOHYDROLASE"/>
    <property type="match status" value="1"/>
</dbReference>
<evidence type="ECO:0000256" key="7">
    <source>
        <dbReference type="ARBA" id="ARBA00047686"/>
    </source>
</evidence>
<dbReference type="InterPro" id="IPR008181">
    <property type="entry name" value="dUTPase"/>
</dbReference>
<dbReference type="EC" id="3.6.1.23" evidence="8"/>
<keyword evidence="6 8" id="KW-0546">Nucleotide metabolism</keyword>
<evidence type="ECO:0000313" key="11">
    <source>
        <dbReference type="Proteomes" id="UP000288351"/>
    </source>
</evidence>
<dbReference type="GO" id="GO:0000287">
    <property type="term" value="F:magnesium ion binding"/>
    <property type="evidence" value="ECO:0007669"/>
    <property type="project" value="UniProtKB-UniRule"/>
</dbReference>
<evidence type="ECO:0000259" key="9">
    <source>
        <dbReference type="Pfam" id="PF00692"/>
    </source>
</evidence>
<dbReference type="GO" id="GO:0004170">
    <property type="term" value="F:dUTP diphosphatase activity"/>
    <property type="evidence" value="ECO:0007669"/>
    <property type="project" value="UniProtKB-UniRule"/>
</dbReference>
<reference evidence="10 11" key="1">
    <citation type="journal article" date="2019" name="Microbiol. Resour. Announc.">
        <title>Draft Genome Sequence of the Most Traditional epsilon-Poly-l-Lysine Producer, Streptomyces albulus NBRC14147.</title>
        <authorList>
            <person name="Yamanaka K."/>
            <person name="Hamano Y."/>
        </authorList>
    </citation>
    <scope>NUCLEOTIDE SEQUENCE [LARGE SCALE GENOMIC DNA]</scope>
    <source>
        <strain evidence="10 11">NBRC 14147</strain>
    </source>
</reference>
<keyword evidence="5 8" id="KW-0460">Magnesium</keyword>
<evidence type="ECO:0000256" key="2">
    <source>
        <dbReference type="ARBA" id="ARBA00006581"/>
    </source>
</evidence>
<protein>
    <recommendedName>
        <fullName evidence="8">Deoxyuridine 5'-triphosphate nucleotidohydrolase</fullName>
        <shortName evidence="8">dUTPase</shortName>
        <ecNumber evidence="8">3.6.1.23</ecNumber>
    </recommendedName>
    <alternativeName>
        <fullName evidence="8">dUTP pyrophosphatase</fullName>
    </alternativeName>
</protein>
<comment type="function">
    <text evidence="8">This enzyme is involved in nucleotide metabolism: it produces dUMP, the immediate precursor of thymidine nucleotides and it decreases the intracellular concentration of dUTP so that uracil cannot be incorporated into DNA.</text>
</comment>
<dbReference type="InterPro" id="IPR033704">
    <property type="entry name" value="dUTPase_trimeric"/>
</dbReference>
<evidence type="ECO:0000256" key="3">
    <source>
        <dbReference type="ARBA" id="ARBA00022723"/>
    </source>
</evidence>
<comment type="caution">
    <text evidence="10">The sequence shown here is derived from an EMBL/GenBank/DDBJ whole genome shotgun (WGS) entry which is preliminary data.</text>
</comment>
<dbReference type="eggNOG" id="COG0756">
    <property type="taxonomic scope" value="Bacteria"/>
</dbReference>
<dbReference type="UniPathway" id="UPA00610">
    <property type="reaction ID" value="UER00666"/>
</dbReference>
<comment type="catalytic activity">
    <reaction evidence="7 8">
        <text>dUTP + H2O = dUMP + diphosphate + H(+)</text>
        <dbReference type="Rhea" id="RHEA:10248"/>
        <dbReference type="ChEBI" id="CHEBI:15377"/>
        <dbReference type="ChEBI" id="CHEBI:15378"/>
        <dbReference type="ChEBI" id="CHEBI:33019"/>
        <dbReference type="ChEBI" id="CHEBI:61555"/>
        <dbReference type="ChEBI" id="CHEBI:246422"/>
        <dbReference type="EC" id="3.6.1.23"/>
    </reaction>
</comment>
<feature type="binding site" evidence="8">
    <location>
        <begin position="69"/>
        <end position="71"/>
    </location>
    <ligand>
        <name>substrate</name>
    </ligand>
</feature>
<keyword evidence="4 8" id="KW-0378">Hydrolase</keyword>
<comment type="cofactor">
    <cofactor evidence="1 8">
        <name>Mg(2+)</name>
        <dbReference type="ChEBI" id="CHEBI:18420"/>
    </cofactor>
</comment>
<evidence type="ECO:0000256" key="4">
    <source>
        <dbReference type="ARBA" id="ARBA00022801"/>
    </source>
</evidence>
<dbReference type="NCBIfam" id="TIGR00576">
    <property type="entry name" value="dut"/>
    <property type="match status" value="1"/>
</dbReference>
<comment type="caution">
    <text evidence="8">Lacks conserved residue(s) required for the propagation of feature annotation.</text>
</comment>
<dbReference type="CDD" id="cd07557">
    <property type="entry name" value="trimeric_dUTPase"/>
    <property type="match status" value="1"/>
</dbReference>
<dbReference type="GO" id="GO:0046081">
    <property type="term" value="P:dUTP catabolic process"/>
    <property type="evidence" value="ECO:0007669"/>
    <property type="project" value="InterPro"/>
</dbReference>
<evidence type="ECO:0000256" key="5">
    <source>
        <dbReference type="ARBA" id="ARBA00022842"/>
    </source>
</evidence>
<evidence type="ECO:0000313" key="10">
    <source>
        <dbReference type="EMBL" id="GCB94061.1"/>
    </source>
</evidence>
<dbReference type="PANTHER" id="PTHR11241">
    <property type="entry name" value="DEOXYURIDINE 5'-TRIPHOSPHATE NUCLEOTIDOHYDROLASE"/>
    <property type="match status" value="1"/>
</dbReference>
<accession>A0A059WF08</accession>
<proteinExistence type="inferred from homology"/>
<dbReference type="STRING" id="68570.DC74_5939"/>
<dbReference type="AlphaFoldDB" id="A0A059WF08"/>
<dbReference type="GO" id="GO:0006226">
    <property type="term" value="P:dUMP biosynthetic process"/>
    <property type="evidence" value="ECO:0007669"/>
    <property type="project" value="UniProtKB-UniRule"/>
</dbReference>
<dbReference type="FunFam" id="2.70.40.10:FF:000008">
    <property type="entry name" value="Deoxyuridine 5'-triphosphate nucleotidohydrolase"/>
    <property type="match status" value="1"/>
</dbReference>
<keyword evidence="3 8" id="KW-0479">Metal-binding</keyword>
<feature type="binding site" evidence="8">
    <location>
        <begin position="86"/>
        <end position="88"/>
    </location>
    <ligand>
        <name>substrate</name>
    </ligand>
</feature>
<evidence type="ECO:0000256" key="1">
    <source>
        <dbReference type="ARBA" id="ARBA00001946"/>
    </source>
</evidence>
<feature type="domain" description="dUTPase-like" evidence="9">
    <location>
        <begin position="19"/>
        <end position="149"/>
    </location>
</feature>